<dbReference type="EMBL" id="CP028136">
    <property type="protein sequence ID" value="AVR45785.1"/>
    <property type="molecule type" value="Genomic_DNA"/>
</dbReference>
<dbReference type="RefSeq" id="WP_107012561.1">
    <property type="nucleotide sequence ID" value="NZ_CP028136.1"/>
</dbReference>
<organism evidence="1 2">
    <name type="scientific">Christiangramia fulva</name>
    <dbReference type="NCBI Taxonomy" id="2126553"/>
    <lineage>
        <taxon>Bacteria</taxon>
        <taxon>Pseudomonadati</taxon>
        <taxon>Bacteroidota</taxon>
        <taxon>Flavobacteriia</taxon>
        <taxon>Flavobacteriales</taxon>
        <taxon>Flavobacteriaceae</taxon>
        <taxon>Christiangramia</taxon>
    </lineage>
</organism>
<accession>A0A2R3Z696</accession>
<dbReference type="KEGG" id="grs:C7S20_11280"/>
<evidence type="ECO:0000313" key="1">
    <source>
        <dbReference type="EMBL" id="AVR45785.1"/>
    </source>
</evidence>
<dbReference type="OrthoDB" id="848102at2"/>
<dbReference type="Proteomes" id="UP000241507">
    <property type="component" value="Chromosome"/>
</dbReference>
<reference evidence="2" key="1">
    <citation type="submission" date="2018-03" db="EMBL/GenBank/DDBJ databases">
        <title>Gramella fulva sp. nov., isolated from a dry surface of tidal flat.</title>
        <authorList>
            <person name="Hwang S.H."/>
            <person name="Hwang W.M."/>
            <person name="Kang K."/>
            <person name="Ahn T.-Y."/>
        </authorList>
    </citation>
    <scope>NUCLEOTIDE SEQUENCE [LARGE SCALE GENOMIC DNA]</scope>
    <source>
        <strain evidence="2">SH35</strain>
    </source>
</reference>
<protein>
    <submittedName>
        <fullName evidence="1">Uncharacterized protein</fullName>
    </submittedName>
</protein>
<gene>
    <name evidence="1" type="ORF">C7S20_11280</name>
</gene>
<proteinExistence type="predicted"/>
<sequence>MKNLTPLFILMILVFSGCSTESLEDQGQLSNYDAKAKAQANNDNSPTQLGTPEILCGEATAESWPIGIKAGSNGTPGGIKVQWMTEADFIANGNEWDDSACQFNSKTSDYELAQDGEAWIDLAVFIDPSTDMNCAMQWDCNETYVFRVKAENPNGNEYRSSEWSTEYYCTSQPCETICTHGLGYWKNHSNENPGQQLNRWNTDNLDLGSVNYDQSQLNRIMDQKVEGNGLVSLAHHLIAAKLNIANGVDDSSIAQTIIDADAMIGSLEVPPVGSGSLTTSEVETLKDALEAFNTSNPCDDNDTAE</sequence>
<keyword evidence="2" id="KW-1185">Reference proteome</keyword>
<evidence type="ECO:0000313" key="2">
    <source>
        <dbReference type="Proteomes" id="UP000241507"/>
    </source>
</evidence>
<dbReference type="AlphaFoldDB" id="A0A2R3Z696"/>
<dbReference type="PROSITE" id="PS51257">
    <property type="entry name" value="PROKAR_LIPOPROTEIN"/>
    <property type="match status" value="1"/>
</dbReference>
<name>A0A2R3Z696_9FLAO</name>